<keyword evidence="3" id="KW-1185">Reference proteome</keyword>
<evidence type="ECO:0000313" key="2">
    <source>
        <dbReference type="EMBL" id="GMF54294.1"/>
    </source>
</evidence>
<evidence type="ECO:0000313" key="3">
    <source>
        <dbReference type="Proteomes" id="UP001165121"/>
    </source>
</evidence>
<proteinExistence type="predicted"/>
<dbReference type="AlphaFoldDB" id="A0A9W7D4H4"/>
<reference evidence="2" key="1">
    <citation type="submission" date="2023-04" db="EMBL/GenBank/DDBJ databases">
        <title>Phytophthora fragariaefolia NBRC 109709.</title>
        <authorList>
            <person name="Ichikawa N."/>
            <person name="Sato H."/>
            <person name="Tonouchi N."/>
        </authorList>
    </citation>
    <scope>NUCLEOTIDE SEQUENCE</scope>
    <source>
        <strain evidence="2">NBRC 109709</strain>
    </source>
</reference>
<gene>
    <name evidence="2" type="ORF">Pfra01_002262500</name>
</gene>
<protein>
    <submittedName>
        <fullName evidence="2">Unnamed protein product</fullName>
    </submittedName>
</protein>
<organism evidence="2 3">
    <name type="scientific">Phytophthora fragariaefolia</name>
    <dbReference type="NCBI Taxonomy" id="1490495"/>
    <lineage>
        <taxon>Eukaryota</taxon>
        <taxon>Sar</taxon>
        <taxon>Stramenopiles</taxon>
        <taxon>Oomycota</taxon>
        <taxon>Peronosporomycetes</taxon>
        <taxon>Peronosporales</taxon>
        <taxon>Peronosporaceae</taxon>
        <taxon>Phytophthora</taxon>
    </lineage>
</organism>
<evidence type="ECO:0000256" key="1">
    <source>
        <dbReference type="SAM" id="MobiDB-lite"/>
    </source>
</evidence>
<accession>A0A9W7D4H4</accession>
<sequence length="86" mass="9528">MNDRIVRPASKSTASMDPSSRVNSSAFIPVKCMHQIPQPPSATDERSSRVSLSVVTTALRHFSISWIAIECQHELVQADQTVVNYD</sequence>
<feature type="region of interest" description="Disordered" evidence="1">
    <location>
        <begin position="1"/>
        <end position="22"/>
    </location>
</feature>
<dbReference type="EMBL" id="BSXT01003473">
    <property type="protein sequence ID" value="GMF54294.1"/>
    <property type="molecule type" value="Genomic_DNA"/>
</dbReference>
<name>A0A9W7D4H4_9STRA</name>
<dbReference type="Proteomes" id="UP001165121">
    <property type="component" value="Unassembled WGS sequence"/>
</dbReference>
<feature type="compositionally biased region" description="Polar residues" evidence="1">
    <location>
        <begin position="10"/>
        <end position="22"/>
    </location>
</feature>
<comment type="caution">
    <text evidence="2">The sequence shown here is derived from an EMBL/GenBank/DDBJ whole genome shotgun (WGS) entry which is preliminary data.</text>
</comment>